<protein>
    <submittedName>
        <fullName evidence="2">Protein 5NUC</fullName>
    </submittedName>
</protein>
<dbReference type="AlphaFoldDB" id="A0A5B7IDG2"/>
<feature type="chain" id="PRO_5023115427" evidence="1">
    <location>
        <begin position="24"/>
        <end position="66"/>
    </location>
</feature>
<evidence type="ECO:0000313" key="3">
    <source>
        <dbReference type="Proteomes" id="UP000324222"/>
    </source>
</evidence>
<dbReference type="Proteomes" id="UP000324222">
    <property type="component" value="Unassembled WGS sequence"/>
</dbReference>
<gene>
    <name evidence="2" type="primary">5NUC</name>
    <name evidence="2" type="ORF">E2C01_074412</name>
</gene>
<accession>A0A5B7IDG2</accession>
<reference evidence="2 3" key="1">
    <citation type="submission" date="2019-05" db="EMBL/GenBank/DDBJ databases">
        <title>Another draft genome of Portunus trituberculatus and its Hox gene families provides insights of decapod evolution.</title>
        <authorList>
            <person name="Jeong J.-H."/>
            <person name="Song I."/>
            <person name="Kim S."/>
            <person name="Choi T."/>
            <person name="Kim D."/>
            <person name="Ryu S."/>
            <person name="Kim W."/>
        </authorList>
    </citation>
    <scope>NUCLEOTIDE SEQUENCE [LARGE SCALE GENOMIC DNA]</scope>
    <source>
        <tissue evidence="2">Muscle</tissue>
    </source>
</reference>
<dbReference type="SUPFAM" id="SSF56300">
    <property type="entry name" value="Metallo-dependent phosphatases"/>
    <property type="match status" value="1"/>
</dbReference>
<sequence>MMQEAWLVHLCLWAAVTAVLVEAATFNLTILHVNDFHARYEETNVFSGRCSDEDKEKNKCYGGFAR</sequence>
<name>A0A5B7IDG2_PORTR</name>
<evidence type="ECO:0000256" key="1">
    <source>
        <dbReference type="SAM" id="SignalP"/>
    </source>
</evidence>
<dbReference type="Gene3D" id="3.60.21.10">
    <property type="match status" value="1"/>
</dbReference>
<comment type="caution">
    <text evidence="2">The sequence shown here is derived from an EMBL/GenBank/DDBJ whole genome shotgun (WGS) entry which is preliminary data.</text>
</comment>
<dbReference type="OrthoDB" id="7722975at2759"/>
<keyword evidence="3" id="KW-1185">Reference proteome</keyword>
<keyword evidence="1" id="KW-0732">Signal</keyword>
<feature type="signal peptide" evidence="1">
    <location>
        <begin position="1"/>
        <end position="23"/>
    </location>
</feature>
<organism evidence="2 3">
    <name type="scientific">Portunus trituberculatus</name>
    <name type="common">Swimming crab</name>
    <name type="synonym">Neptunus trituberculatus</name>
    <dbReference type="NCBI Taxonomy" id="210409"/>
    <lineage>
        <taxon>Eukaryota</taxon>
        <taxon>Metazoa</taxon>
        <taxon>Ecdysozoa</taxon>
        <taxon>Arthropoda</taxon>
        <taxon>Crustacea</taxon>
        <taxon>Multicrustacea</taxon>
        <taxon>Malacostraca</taxon>
        <taxon>Eumalacostraca</taxon>
        <taxon>Eucarida</taxon>
        <taxon>Decapoda</taxon>
        <taxon>Pleocyemata</taxon>
        <taxon>Brachyura</taxon>
        <taxon>Eubrachyura</taxon>
        <taxon>Portunoidea</taxon>
        <taxon>Portunidae</taxon>
        <taxon>Portuninae</taxon>
        <taxon>Portunus</taxon>
    </lineage>
</organism>
<proteinExistence type="predicted"/>
<evidence type="ECO:0000313" key="2">
    <source>
        <dbReference type="EMBL" id="MPC79859.1"/>
    </source>
</evidence>
<dbReference type="EMBL" id="VSRR010052291">
    <property type="protein sequence ID" value="MPC79859.1"/>
    <property type="molecule type" value="Genomic_DNA"/>
</dbReference>
<dbReference type="InterPro" id="IPR029052">
    <property type="entry name" value="Metallo-depent_PP-like"/>
</dbReference>